<feature type="binding site" evidence="5 9">
    <location>
        <position position="268"/>
    </location>
    <ligand>
        <name>Zn(2+)</name>
        <dbReference type="ChEBI" id="CHEBI:29105"/>
    </ligand>
</feature>
<evidence type="ECO:0000256" key="6">
    <source>
        <dbReference type="PIRNR" id="PIRNR000099"/>
    </source>
</evidence>
<dbReference type="PIRSF" id="PIRSF000099">
    <property type="entry name" value="Histidinol_dh"/>
    <property type="match status" value="1"/>
</dbReference>
<dbReference type="GO" id="GO:0008270">
    <property type="term" value="F:zinc ion binding"/>
    <property type="evidence" value="ECO:0007669"/>
    <property type="project" value="UniProtKB-UniRule"/>
</dbReference>
<dbReference type="EMBL" id="CAACVI010000052">
    <property type="protein sequence ID" value="VEN75494.1"/>
    <property type="molecule type" value="Genomic_DNA"/>
</dbReference>
<dbReference type="GO" id="GO:0000105">
    <property type="term" value="P:L-histidine biosynthetic process"/>
    <property type="evidence" value="ECO:0007669"/>
    <property type="project" value="UniProtKB-UniRule"/>
</dbReference>
<dbReference type="InterPro" id="IPR012131">
    <property type="entry name" value="Hstdl_DH"/>
</dbReference>
<keyword evidence="2 5" id="KW-0479">Metal-binding</keyword>
<dbReference type="HAMAP" id="MF_01024">
    <property type="entry name" value="HisD"/>
    <property type="match status" value="1"/>
</dbReference>
<feature type="binding site" evidence="5 8">
    <location>
        <position position="367"/>
    </location>
    <ligand>
        <name>substrate</name>
    </ligand>
</feature>
<dbReference type="PANTHER" id="PTHR21256:SF2">
    <property type="entry name" value="HISTIDINE BIOSYNTHESIS TRIFUNCTIONAL PROTEIN"/>
    <property type="match status" value="1"/>
</dbReference>
<dbReference type="UniPathway" id="UPA00031">
    <property type="reaction ID" value="UER00014"/>
</dbReference>
<comment type="caution">
    <text evidence="5">Lacks conserved residue(s) required for the propagation of feature annotation.</text>
</comment>
<keyword evidence="5" id="KW-0520">NAD</keyword>
<evidence type="ECO:0000256" key="3">
    <source>
        <dbReference type="ARBA" id="ARBA00022833"/>
    </source>
</evidence>
<dbReference type="FunFam" id="3.40.50.1980:FF:000026">
    <property type="entry name" value="Histidinol dehydrogenase"/>
    <property type="match status" value="1"/>
</dbReference>
<dbReference type="EC" id="1.1.1.23" evidence="5"/>
<dbReference type="CDD" id="cd06572">
    <property type="entry name" value="Histidinol_dh"/>
    <property type="match status" value="1"/>
</dbReference>
<feature type="binding site" evidence="5 8">
    <location>
        <position position="421"/>
    </location>
    <ligand>
        <name>substrate</name>
    </ligand>
</feature>
<evidence type="ECO:0000256" key="10">
    <source>
        <dbReference type="RuleBase" id="RU004175"/>
    </source>
</evidence>
<dbReference type="InterPro" id="IPR022695">
    <property type="entry name" value="Histidinol_DH_monofunct"/>
</dbReference>
<keyword evidence="3 5" id="KW-0862">Zinc</keyword>
<dbReference type="Pfam" id="PF00815">
    <property type="entry name" value="Histidinol_dh"/>
    <property type="match status" value="1"/>
</dbReference>
<evidence type="ECO:0000256" key="4">
    <source>
        <dbReference type="ARBA" id="ARBA00023002"/>
    </source>
</evidence>
<keyword evidence="5" id="KW-0028">Amino-acid biosynthesis</keyword>
<evidence type="ECO:0000256" key="7">
    <source>
        <dbReference type="PIRSR" id="PIRSR000099-1"/>
    </source>
</evidence>
<feature type="binding site" evidence="5 8">
    <location>
        <position position="426"/>
    </location>
    <ligand>
        <name>substrate</name>
    </ligand>
</feature>
<dbReference type="PRINTS" id="PR00083">
    <property type="entry name" value="HOLDHDRGNASE"/>
</dbReference>
<dbReference type="AlphaFoldDB" id="A0A484HK55"/>
<dbReference type="InterPro" id="IPR016161">
    <property type="entry name" value="Ald_DH/histidinol_DH"/>
</dbReference>
<evidence type="ECO:0000256" key="5">
    <source>
        <dbReference type="HAMAP-Rule" id="MF_01024"/>
    </source>
</evidence>
<reference evidence="11" key="1">
    <citation type="submission" date="2019-01" db="EMBL/GenBank/DDBJ databases">
        <authorList>
            <consortium name="Genoscope - CEA"/>
            <person name="William W."/>
        </authorList>
    </citation>
    <scope>NUCLEOTIDE SEQUENCE</scope>
    <source>
        <strain evidence="11">CR-1</strain>
    </source>
</reference>
<evidence type="ECO:0000256" key="1">
    <source>
        <dbReference type="ARBA" id="ARBA00010178"/>
    </source>
</evidence>
<dbReference type="Gene3D" id="3.40.50.1980">
    <property type="entry name" value="Nitrogenase molybdenum iron protein domain"/>
    <property type="match status" value="2"/>
</dbReference>
<comment type="similarity">
    <text evidence="1 5 6 10">Belongs to the histidinol dehydrogenase family.</text>
</comment>
<feature type="binding site" evidence="5 8">
    <location>
        <position position="334"/>
    </location>
    <ligand>
        <name>substrate</name>
    </ligand>
</feature>
<feature type="binding site" evidence="5 8">
    <location>
        <position position="265"/>
    </location>
    <ligand>
        <name>substrate</name>
    </ligand>
</feature>
<feature type="binding site" evidence="5 9">
    <location>
        <position position="426"/>
    </location>
    <ligand>
        <name>Zn(2+)</name>
        <dbReference type="ChEBI" id="CHEBI:29105"/>
    </ligand>
</feature>
<keyword evidence="4 5" id="KW-0560">Oxidoreductase</keyword>
<dbReference type="InterPro" id="IPR001692">
    <property type="entry name" value="Histidinol_DH_CS"/>
</dbReference>
<dbReference type="NCBIfam" id="TIGR00069">
    <property type="entry name" value="hisD"/>
    <property type="match status" value="1"/>
</dbReference>
<comment type="cofactor">
    <cofactor evidence="5 9">
        <name>Zn(2+)</name>
        <dbReference type="ChEBI" id="CHEBI:29105"/>
    </cofactor>
    <text evidence="5 9">Binds 1 zinc ion per subunit.</text>
</comment>
<accession>A0A484HK55</accession>
<comment type="catalytic activity">
    <reaction evidence="5">
        <text>L-histidinol + 2 NAD(+) + H2O = L-histidine + 2 NADH + 3 H(+)</text>
        <dbReference type="Rhea" id="RHEA:20641"/>
        <dbReference type="ChEBI" id="CHEBI:15377"/>
        <dbReference type="ChEBI" id="CHEBI:15378"/>
        <dbReference type="ChEBI" id="CHEBI:57540"/>
        <dbReference type="ChEBI" id="CHEBI:57595"/>
        <dbReference type="ChEBI" id="CHEBI:57699"/>
        <dbReference type="ChEBI" id="CHEBI:57945"/>
        <dbReference type="EC" id="1.1.1.23"/>
    </reaction>
</comment>
<dbReference type="FunFam" id="3.40.50.1980:FF:000001">
    <property type="entry name" value="Histidinol dehydrogenase"/>
    <property type="match status" value="1"/>
</dbReference>
<feature type="active site" description="Proton acceptor" evidence="5 7">
    <location>
        <position position="334"/>
    </location>
</feature>
<evidence type="ECO:0000313" key="11">
    <source>
        <dbReference type="EMBL" id="VEN75494.1"/>
    </source>
</evidence>
<dbReference type="PROSITE" id="PS00611">
    <property type="entry name" value="HISOL_DEHYDROGENASE"/>
    <property type="match status" value="1"/>
</dbReference>
<dbReference type="Gene3D" id="1.20.5.1300">
    <property type="match status" value="1"/>
</dbReference>
<feature type="binding site" evidence="5 8">
    <location>
        <position position="268"/>
    </location>
    <ligand>
        <name>substrate</name>
    </ligand>
</feature>
<comment type="function">
    <text evidence="5">Catalyzes the sequential NAD-dependent oxidations of L-histidinol to L-histidinaldehyde and then to L-histidine.</text>
</comment>
<name>A0A484HK55_9BACT</name>
<gene>
    <name evidence="5 11" type="primary">hisD</name>
    <name evidence="11" type="ORF">EPICR_90093</name>
</gene>
<feature type="active site" description="Proton acceptor" evidence="5 7">
    <location>
        <position position="333"/>
    </location>
</feature>
<keyword evidence="5" id="KW-0368">Histidine biosynthesis</keyword>
<sequence>MSVIPFYDHPSPEAEKKVRAISERGLEIRREDIEYVTEILEDVRKNGDRALLGYVRRFDSDALDMDSLRVSEREMEEAFKKTDPAFLSSLEKAASQVEAFHRLQSPRSWIHADRPGTLLGQLANPVDRAGVYVPGGRGGDTPLVSSVLMGVIPAKIAGAGHVSVCAPSRKDGSLSPHILAAAKRTGADAVYKIGSAWAIAALAYGTETIERVDVIAGPGNMFVTLAKKIVSGSVGIDMIAGPSEVLVIADREANPAFIAADLLSQAEHDPLSSSILITDSRKTADETAGEIESQLKGLSRRDIAEKSMARYGAIVIVKDIDAAIGLSNRMAPEHLELHIQDPFSVIGKIRNAGAVFMGSHTPEPVGDYIAGPNHVLPTAGAARFASALSVDHFVKKTSLIYYTREAFEKEAEDIIRLAGVEGLGAHVNSVKIRLKNS</sequence>
<evidence type="ECO:0000256" key="2">
    <source>
        <dbReference type="ARBA" id="ARBA00022723"/>
    </source>
</evidence>
<feature type="binding site" evidence="5 9">
    <location>
        <position position="265"/>
    </location>
    <ligand>
        <name>Zn(2+)</name>
        <dbReference type="ChEBI" id="CHEBI:29105"/>
    </ligand>
</feature>
<dbReference type="GO" id="GO:0005829">
    <property type="term" value="C:cytosol"/>
    <property type="evidence" value="ECO:0007669"/>
    <property type="project" value="TreeGrafter"/>
</dbReference>
<feature type="binding site" evidence="5 9">
    <location>
        <position position="367"/>
    </location>
    <ligand>
        <name>Zn(2+)</name>
        <dbReference type="ChEBI" id="CHEBI:29105"/>
    </ligand>
</feature>
<dbReference type="PANTHER" id="PTHR21256">
    <property type="entry name" value="HISTIDINOL DEHYDROGENASE HDH"/>
    <property type="match status" value="1"/>
</dbReference>
<evidence type="ECO:0000256" key="8">
    <source>
        <dbReference type="PIRSR" id="PIRSR000099-3"/>
    </source>
</evidence>
<protein>
    <recommendedName>
        <fullName evidence="5">Histidinol dehydrogenase</fullName>
        <shortName evidence="5">HDH</shortName>
        <ecNumber evidence="5">1.1.1.23</ecNumber>
    </recommendedName>
</protein>
<dbReference type="GO" id="GO:0051287">
    <property type="term" value="F:NAD binding"/>
    <property type="evidence" value="ECO:0007669"/>
    <property type="project" value="InterPro"/>
</dbReference>
<dbReference type="GO" id="GO:0004399">
    <property type="term" value="F:histidinol dehydrogenase activity"/>
    <property type="evidence" value="ECO:0007669"/>
    <property type="project" value="UniProtKB-UniRule"/>
</dbReference>
<evidence type="ECO:0000256" key="9">
    <source>
        <dbReference type="PIRSR" id="PIRSR000099-4"/>
    </source>
</evidence>
<comment type="pathway">
    <text evidence="5">Amino-acid biosynthesis; L-histidine biosynthesis; L-histidine from 5-phospho-alpha-D-ribose 1-diphosphate: step 9/9.</text>
</comment>
<feature type="binding site" evidence="5 8">
    <location>
        <position position="243"/>
    </location>
    <ligand>
        <name>substrate</name>
    </ligand>
</feature>
<dbReference type="SUPFAM" id="SSF53720">
    <property type="entry name" value="ALDH-like"/>
    <property type="match status" value="1"/>
</dbReference>
<proteinExistence type="inferred from homology"/>
<organism evidence="11">
    <name type="scientific">uncultured Desulfobacteraceae bacterium</name>
    <dbReference type="NCBI Taxonomy" id="218296"/>
    <lineage>
        <taxon>Bacteria</taxon>
        <taxon>Pseudomonadati</taxon>
        <taxon>Thermodesulfobacteriota</taxon>
        <taxon>Desulfobacteria</taxon>
        <taxon>Desulfobacterales</taxon>
        <taxon>Desulfobacteraceae</taxon>
        <taxon>environmental samples</taxon>
    </lineage>
</organism>